<dbReference type="EMBL" id="JAOTOJ010000008">
    <property type="protein sequence ID" value="KAK9397792.1"/>
    <property type="molecule type" value="Genomic_DNA"/>
</dbReference>
<evidence type="ECO:0000256" key="7">
    <source>
        <dbReference type="ARBA" id="ARBA00023040"/>
    </source>
</evidence>
<dbReference type="GO" id="GO:0004984">
    <property type="term" value="F:olfactory receptor activity"/>
    <property type="evidence" value="ECO:0007669"/>
    <property type="project" value="InterPro"/>
</dbReference>
<keyword evidence="2" id="KW-1003">Cell membrane</keyword>
<sequence length="305" mass="34143">MTEAENFTSVKEFILLGLTTHRNSQLLLFGVILIIYLLTVLGNLLIIVLVRTDKKLHTPMYYFLSHLAWVDMCYVTTTMPLMLTQLLTGDAAISLAFCMVQIYTAVALGGVEILLFGVMAYDRYLAICRPLLYPVLMNKSCQLQCSSTCWITAPLVSLIYIVCLLCQNYCGPNQINNFICEMLVVLKLACGDTKIVEAIIFGIGGFFLLLPLSIVLASYGFILHSVLQMKSSGRRKAFSTCGSHLLVISMFYGPLLWVYIIPKTNSATDCDKQIAIFYVLITPLLNSIIYTLRNKDFHRAVAKIL</sequence>
<feature type="transmembrane region" description="Helical" evidence="11">
    <location>
        <begin position="274"/>
        <end position="292"/>
    </location>
</feature>
<keyword evidence="9 13" id="KW-0675">Receptor</keyword>
<dbReference type="GO" id="GO:0004930">
    <property type="term" value="F:G protein-coupled receptor activity"/>
    <property type="evidence" value="ECO:0007669"/>
    <property type="project" value="UniProtKB-KW"/>
</dbReference>
<keyword evidence="3" id="KW-0716">Sensory transduction</keyword>
<protein>
    <submittedName>
        <fullName evidence="13">Olfactory receptor</fullName>
    </submittedName>
</protein>
<dbReference type="PRINTS" id="PR00237">
    <property type="entry name" value="GPCRRHODOPSN"/>
</dbReference>
<keyword evidence="7" id="KW-0297">G-protein coupled receptor</keyword>
<proteinExistence type="predicted"/>
<comment type="caution">
    <text evidence="13">The sequence shown here is derived from an EMBL/GenBank/DDBJ whole genome shotgun (WGS) entry which is preliminary data.</text>
</comment>
<name>A0AAW1B7B5_CROAD</name>
<evidence type="ECO:0000313" key="13">
    <source>
        <dbReference type="EMBL" id="KAK9397792.1"/>
    </source>
</evidence>
<dbReference type="InterPro" id="IPR000276">
    <property type="entry name" value="GPCR_Rhodpsn"/>
</dbReference>
<dbReference type="GO" id="GO:0005886">
    <property type="term" value="C:plasma membrane"/>
    <property type="evidence" value="ECO:0007669"/>
    <property type="project" value="UniProtKB-SubCell"/>
</dbReference>
<accession>A0AAW1B7B5</accession>
<keyword evidence="8 11" id="KW-0472">Membrane</keyword>
<keyword evidence="10" id="KW-0807">Transducer</keyword>
<dbReference type="PANTHER" id="PTHR26453">
    <property type="entry name" value="OLFACTORY RECEPTOR"/>
    <property type="match status" value="1"/>
</dbReference>
<dbReference type="PRINTS" id="PR00245">
    <property type="entry name" value="OLFACTORYR"/>
</dbReference>
<feature type="transmembrane region" description="Helical" evidence="11">
    <location>
        <begin position="93"/>
        <end position="121"/>
    </location>
</feature>
<evidence type="ECO:0000259" key="12">
    <source>
        <dbReference type="PROSITE" id="PS50262"/>
    </source>
</evidence>
<organism evidence="13 14">
    <name type="scientific">Crotalus adamanteus</name>
    <name type="common">Eastern diamondback rattlesnake</name>
    <dbReference type="NCBI Taxonomy" id="8729"/>
    <lineage>
        <taxon>Eukaryota</taxon>
        <taxon>Metazoa</taxon>
        <taxon>Chordata</taxon>
        <taxon>Craniata</taxon>
        <taxon>Vertebrata</taxon>
        <taxon>Euteleostomi</taxon>
        <taxon>Lepidosauria</taxon>
        <taxon>Squamata</taxon>
        <taxon>Bifurcata</taxon>
        <taxon>Unidentata</taxon>
        <taxon>Episquamata</taxon>
        <taxon>Toxicofera</taxon>
        <taxon>Serpentes</taxon>
        <taxon>Colubroidea</taxon>
        <taxon>Viperidae</taxon>
        <taxon>Crotalinae</taxon>
        <taxon>Crotalus</taxon>
    </lineage>
</organism>
<evidence type="ECO:0000256" key="9">
    <source>
        <dbReference type="ARBA" id="ARBA00023170"/>
    </source>
</evidence>
<reference evidence="13 14" key="1">
    <citation type="journal article" date="2024" name="Proc. Natl. Acad. Sci. U.S.A.">
        <title>The genetic regulatory architecture and epigenomic basis for age-related changes in rattlesnake venom.</title>
        <authorList>
            <person name="Hogan M.P."/>
            <person name="Holding M.L."/>
            <person name="Nystrom G.S."/>
            <person name="Colston T.J."/>
            <person name="Bartlett D.A."/>
            <person name="Mason A.J."/>
            <person name="Ellsworth S.A."/>
            <person name="Rautsaw R.M."/>
            <person name="Lawrence K.C."/>
            <person name="Strickland J.L."/>
            <person name="He B."/>
            <person name="Fraser P."/>
            <person name="Margres M.J."/>
            <person name="Gilbert D.M."/>
            <person name="Gibbs H.L."/>
            <person name="Parkinson C.L."/>
            <person name="Rokyta D.R."/>
        </authorList>
    </citation>
    <scope>NUCLEOTIDE SEQUENCE [LARGE SCALE GENOMIC DNA]</scope>
    <source>
        <strain evidence="13">DRR0105</strain>
    </source>
</reference>
<dbReference type="SUPFAM" id="SSF81321">
    <property type="entry name" value="Family A G protein-coupled receptor-like"/>
    <property type="match status" value="1"/>
</dbReference>
<dbReference type="Gene3D" id="1.20.1070.10">
    <property type="entry name" value="Rhodopsin 7-helix transmembrane proteins"/>
    <property type="match status" value="1"/>
</dbReference>
<feature type="transmembrane region" description="Helical" evidence="11">
    <location>
        <begin position="141"/>
        <end position="162"/>
    </location>
</feature>
<gene>
    <name evidence="13" type="ORF">NXF25_021153</name>
</gene>
<evidence type="ECO:0000256" key="10">
    <source>
        <dbReference type="ARBA" id="ARBA00023224"/>
    </source>
</evidence>
<comment type="subcellular location">
    <subcellularLocation>
        <location evidence="1">Cell membrane</location>
        <topology evidence="1">Multi-pass membrane protein</topology>
    </subcellularLocation>
</comment>
<keyword evidence="14" id="KW-1185">Reference proteome</keyword>
<evidence type="ECO:0000256" key="5">
    <source>
        <dbReference type="ARBA" id="ARBA00022725"/>
    </source>
</evidence>
<keyword evidence="5" id="KW-0552">Olfaction</keyword>
<evidence type="ECO:0000256" key="11">
    <source>
        <dbReference type="SAM" id="Phobius"/>
    </source>
</evidence>
<keyword evidence="4 11" id="KW-0812">Transmembrane</keyword>
<feature type="domain" description="G-protein coupled receptors family 1 profile" evidence="12">
    <location>
        <begin position="42"/>
        <end position="290"/>
    </location>
</feature>
<dbReference type="InterPro" id="IPR000725">
    <property type="entry name" value="Olfact_rcpt"/>
</dbReference>
<evidence type="ECO:0000256" key="6">
    <source>
        <dbReference type="ARBA" id="ARBA00022989"/>
    </source>
</evidence>
<dbReference type="Pfam" id="PF13853">
    <property type="entry name" value="7tm_4"/>
    <property type="match status" value="1"/>
</dbReference>
<evidence type="ECO:0000256" key="3">
    <source>
        <dbReference type="ARBA" id="ARBA00022606"/>
    </source>
</evidence>
<feature type="transmembrane region" description="Helical" evidence="11">
    <location>
        <begin position="61"/>
        <end position="81"/>
    </location>
</feature>
<evidence type="ECO:0000313" key="14">
    <source>
        <dbReference type="Proteomes" id="UP001474421"/>
    </source>
</evidence>
<evidence type="ECO:0000256" key="4">
    <source>
        <dbReference type="ARBA" id="ARBA00022692"/>
    </source>
</evidence>
<feature type="transmembrane region" description="Helical" evidence="11">
    <location>
        <begin position="26"/>
        <end position="49"/>
    </location>
</feature>
<dbReference type="PROSITE" id="PS50262">
    <property type="entry name" value="G_PROTEIN_RECEP_F1_2"/>
    <property type="match status" value="1"/>
</dbReference>
<keyword evidence="6 11" id="KW-1133">Transmembrane helix</keyword>
<dbReference type="AlphaFoldDB" id="A0AAW1B7B5"/>
<dbReference type="InterPro" id="IPR017452">
    <property type="entry name" value="GPCR_Rhodpsn_7TM"/>
</dbReference>
<feature type="transmembrane region" description="Helical" evidence="11">
    <location>
        <begin position="198"/>
        <end position="222"/>
    </location>
</feature>
<evidence type="ECO:0000256" key="8">
    <source>
        <dbReference type="ARBA" id="ARBA00023136"/>
    </source>
</evidence>
<dbReference type="Proteomes" id="UP001474421">
    <property type="component" value="Unassembled WGS sequence"/>
</dbReference>
<feature type="transmembrane region" description="Helical" evidence="11">
    <location>
        <begin position="243"/>
        <end position="262"/>
    </location>
</feature>
<evidence type="ECO:0000256" key="1">
    <source>
        <dbReference type="ARBA" id="ARBA00004651"/>
    </source>
</evidence>
<evidence type="ECO:0000256" key="2">
    <source>
        <dbReference type="ARBA" id="ARBA00022475"/>
    </source>
</evidence>
<dbReference type="FunFam" id="1.20.1070.10:FF:000015">
    <property type="entry name" value="Olfactory receptor"/>
    <property type="match status" value="1"/>
</dbReference>